<dbReference type="PROSITE" id="PS51471">
    <property type="entry name" value="FE2OG_OXY"/>
    <property type="match status" value="1"/>
</dbReference>
<dbReference type="InterPro" id="IPR005123">
    <property type="entry name" value="Oxoglu/Fe-dep_dioxygenase_dom"/>
</dbReference>
<gene>
    <name evidence="4" type="ORF">ASPCADRAFT_394531</name>
</gene>
<evidence type="ECO:0000256" key="1">
    <source>
        <dbReference type="ARBA" id="ARBA00008056"/>
    </source>
</evidence>
<dbReference type="Gene3D" id="2.60.120.330">
    <property type="entry name" value="B-lactam Antibiotic, Isopenicillin N Synthase, Chain"/>
    <property type="match status" value="1"/>
</dbReference>
<reference evidence="5" key="1">
    <citation type="journal article" date="2017" name="Genome Biol.">
        <title>Comparative genomics reveals high biological diversity and specific adaptations in the industrially and medically important fungal genus Aspergillus.</title>
        <authorList>
            <person name="de Vries R.P."/>
            <person name="Riley R."/>
            <person name="Wiebenga A."/>
            <person name="Aguilar-Osorio G."/>
            <person name="Amillis S."/>
            <person name="Uchima C.A."/>
            <person name="Anderluh G."/>
            <person name="Asadollahi M."/>
            <person name="Askin M."/>
            <person name="Barry K."/>
            <person name="Battaglia E."/>
            <person name="Bayram O."/>
            <person name="Benocci T."/>
            <person name="Braus-Stromeyer S.A."/>
            <person name="Caldana C."/>
            <person name="Canovas D."/>
            <person name="Cerqueira G.C."/>
            <person name="Chen F."/>
            <person name="Chen W."/>
            <person name="Choi C."/>
            <person name="Clum A."/>
            <person name="Dos Santos R.A."/>
            <person name="Damasio A.R."/>
            <person name="Diallinas G."/>
            <person name="Emri T."/>
            <person name="Fekete E."/>
            <person name="Flipphi M."/>
            <person name="Freyberg S."/>
            <person name="Gallo A."/>
            <person name="Gournas C."/>
            <person name="Habgood R."/>
            <person name="Hainaut M."/>
            <person name="Harispe M.L."/>
            <person name="Henrissat B."/>
            <person name="Hilden K.S."/>
            <person name="Hope R."/>
            <person name="Hossain A."/>
            <person name="Karabika E."/>
            <person name="Karaffa L."/>
            <person name="Karanyi Z."/>
            <person name="Krasevec N."/>
            <person name="Kuo A."/>
            <person name="Kusch H."/>
            <person name="LaButti K."/>
            <person name="Lagendijk E.L."/>
            <person name="Lapidus A."/>
            <person name="Levasseur A."/>
            <person name="Lindquist E."/>
            <person name="Lipzen A."/>
            <person name="Logrieco A.F."/>
            <person name="MacCabe A."/>
            <person name="Maekelae M.R."/>
            <person name="Malavazi I."/>
            <person name="Melin P."/>
            <person name="Meyer V."/>
            <person name="Mielnichuk N."/>
            <person name="Miskei M."/>
            <person name="Molnar A.P."/>
            <person name="Mule G."/>
            <person name="Ngan C.Y."/>
            <person name="Orejas M."/>
            <person name="Orosz E."/>
            <person name="Ouedraogo J.P."/>
            <person name="Overkamp K.M."/>
            <person name="Park H.-S."/>
            <person name="Perrone G."/>
            <person name="Piumi F."/>
            <person name="Punt P.J."/>
            <person name="Ram A.F."/>
            <person name="Ramon A."/>
            <person name="Rauscher S."/>
            <person name="Record E."/>
            <person name="Riano-Pachon D.M."/>
            <person name="Robert V."/>
            <person name="Roehrig J."/>
            <person name="Ruller R."/>
            <person name="Salamov A."/>
            <person name="Salih N.S."/>
            <person name="Samson R.A."/>
            <person name="Sandor E."/>
            <person name="Sanguinetti M."/>
            <person name="Schuetze T."/>
            <person name="Sepcic K."/>
            <person name="Shelest E."/>
            <person name="Sherlock G."/>
            <person name="Sophianopoulou V."/>
            <person name="Squina F.M."/>
            <person name="Sun H."/>
            <person name="Susca A."/>
            <person name="Todd R.B."/>
            <person name="Tsang A."/>
            <person name="Unkles S.E."/>
            <person name="van de Wiele N."/>
            <person name="van Rossen-Uffink D."/>
            <person name="Oliveira J.V."/>
            <person name="Vesth T.C."/>
            <person name="Visser J."/>
            <person name="Yu J.-H."/>
            <person name="Zhou M."/>
            <person name="Andersen M.R."/>
            <person name="Archer D.B."/>
            <person name="Baker S.E."/>
            <person name="Benoit I."/>
            <person name="Brakhage A.A."/>
            <person name="Braus G.H."/>
            <person name="Fischer R."/>
            <person name="Frisvad J.C."/>
            <person name="Goldman G.H."/>
            <person name="Houbraken J."/>
            <person name="Oakley B."/>
            <person name="Pocsi I."/>
            <person name="Scazzocchio C."/>
            <person name="Seiboth B."/>
            <person name="vanKuyk P.A."/>
            <person name="Wortman J."/>
            <person name="Dyer P.S."/>
            <person name="Grigoriev I.V."/>
        </authorList>
    </citation>
    <scope>NUCLEOTIDE SEQUENCE [LARGE SCALE GENOMIC DNA]</scope>
    <source>
        <strain evidence="5">ITEM 5010</strain>
    </source>
</reference>
<dbReference type="PANTHER" id="PTHR47990">
    <property type="entry name" value="2-OXOGLUTARATE (2OG) AND FE(II)-DEPENDENT OXYGENASE SUPERFAMILY PROTEIN-RELATED"/>
    <property type="match status" value="1"/>
</dbReference>
<dbReference type="SUPFAM" id="SSF51197">
    <property type="entry name" value="Clavaminate synthase-like"/>
    <property type="match status" value="1"/>
</dbReference>
<keyword evidence="5" id="KW-1185">Reference proteome</keyword>
<keyword evidence="2" id="KW-0408">Iron</keyword>
<keyword evidence="2" id="KW-0560">Oxidoreductase</keyword>
<dbReference type="GO" id="GO:0046872">
    <property type="term" value="F:metal ion binding"/>
    <property type="evidence" value="ECO:0007669"/>
    <property type="project" value="UniProtKB-KW"/>
</dbReference>
<name>A0A1R3RXN0_ASPC5</name>
<dbReference type="PRINTS" id="PR00682">
    <property type="entry name" value="IPNSYNTHASE"/>
</dbReference>
<dbReference type="InterPro" id="IPR044861">
    <property type="entry name" value="IPNS-like_FE2OG_OXY"/>
</dbReference>
<dbReference type="Pfam" id="PF14226">
    <property type="entry name" value="DIOX_N"/>
    <property type="match status" value="1"/>
</dbReference>
<evidence type="ECO:0000259" key="3">
    <source>
        <dbReference type="PROSITE" id="PS51471"/>
    </source>
</evidence>
<evidence type="ECO:0000313" key="5">
    <source>
        <dbReference type="Proteomes" id="UP000188318"/>
    </source>
</evidence>
<dbReference type="OMA" id="VDNIWVA"/>
<evidence type="ECO:0000313" key="4">
    <source>
        <dbReference type="EMBL" id="OOF99264.1"/>
    </source>
</evidence>
<dbReference type="GO" id="GO:0044283">
    <property type="term" value="P:small molecule biosynthetic process"/>
    <property type="evidence" value="ECO:0007669"/>
    <property type="project" value="UniProtKB-ARBA"/>
</dbReference>
<dbReference type="InterPro" id="IPR050231">
    <property type="entry name" value="Iron_ascorbate_oxido_reductase"/>
</dbReference>
<comment type="similarity">
    <text evidence="1 2">Belongs to the iron/ascorbate-dependent oxidoreductase family.</text>
</comment>
<dbReference type="GO" id="GO:0016491">
    <property type="term" value="F:oxidoreductase activity"/>
    <property type="evidence" value="ECO:0007669"/>
    <property type="project" value="UniProtKB-KW"/>
</dbReference>
<dbReference type="STRING" id="602072.A0A1R3RXN0"/>
<dbReference type="EMBL" id="KV907495">
    <property type="protein sequence ID" value="OOF99264.1"/>
    <property type="molecule type" value="Genomic_DNA"/>
</dbReference>
<dbReference type="OrthoDB" id="288590at2759"/>
<dbReference type="Proteomes" id="UP000188318">
    <property type="component" value="Unassembled WGS sequence"/>
</dbReference>
<proteinExistence type="inferred from homology"/>
<accession>A0A1R3RXN0</accession>
<dbReference type="InterPro" id="IPR026992">
    <property type="entry name" value="DIOX_N"/>
</dbReference>
<organism evidence="4 5">
    <name type="scientific">Aspergillus carbonarius (strain ITEM 5010)</name>
    <dbReference type="NCBI Taxonomy" id="602072"/>
    <lineage>
        <taxon>Eukaryota</taxon>
        <taxon>Fungi</taxon>
        <taxon>Dikarya</taxon>
        <taxon>Ascomycota</taxon>
        <taxon>Pezizomycotina</taxon>
        <taxon>Eurotiomycetes</taxon>
        <taxon>Eurotiomycetidae</taxon>
        <taxon>Eurotiales</taxon>
        <taxon>Aspergillaceae</taxon>
        <taxon>Aspergillus</taxon>
        <taxon>Aspergillus subgen. Circumdati</taxon>
    </lineage>
</organism>
<protein>
    <recommendedName>
        <fullName evidence="3">Fe2OG dioxygenase domain-containing protein</fullName>
    </recommendedName>
</protein>
<dbReference type="VEuPathDB" id="FungiDB:ASPCADRAFT_394531"/>
<feature type="domain" description="Fe2OG dioxygenase" evidence="3">
    <location>
        <begin position="168"/>
        <end position="284"/>
    </location>
</feature>
<keyword evidence="2" id="KW-0479">Metal-binding</keyword>
<evidence type="ECO:0000256" key="2">
    <source>
        <dbReference type="RuleBase" id="RU003682"/>
    </source>
</evidence>
<sequence>MALPVLDFNSFIGPEGHVSEAFCEALIQGFARFGFVKIINHGIPEEVISKALDWNARFFRLPEDVKKTVAHPARPNPHRGWSTVGQEKLPARRHQGSVLHAPETFDQGSRTDSLYPNIWPAEDDFPGFRDFMEPLFDRFSLMHKQILQALEQGLGLPDSRIQSLCTRDEAELRLTHYPPIEVSRLKEGKTTRIAEHTDFGTVTLLFQDSTGGLEVEDQQEEGRFLPVESARTTDMIVNIGDTLQRWTNDKLRSVNHRVTIPAEMKDLETGWIPARYSIAYFGKPNRDVSMRHFAEFSGDGCSRNAEDITAWEYNFKMVHKTY</sequence>
<dbReference type="InterPro" id="IPR027443">
    <property type="entry name" value="IPNS-like_sf"/>
</dbReference>
<dbReference type="AlphaFoldDB" id="A0A1R3RXN0"/>
<dbReference type="Pfam" id="PF03171">
    <property type="entry name" value="2OG-FeII_Oxy"/>
    <property type="match status" value="1"/>
</dbReference>